<dbReference type="PANTHER" id="PTHR33862:SF3">
    <property type="entry name" value="OROFACIAL CLEFT 1 CANDIDATE GENE 1 PROTEIN"/>
    <property type="match status" value="1"/>
</dbReference>
<protein>
    <submittedName>
        <fullName evidence="3">DNA-binding transcription factor</fullName>
    </submittedName>
</protein>
<dbReference type="InterPro" id="IPR031390">
    <property type="entry name" value="OFCC1"/>
</dbReference>
<reference evidence="3 4" key="1">
    <citation type="submission" date="2024-03" db="EMBL/GenBank/DDBJ databases">
        <title>Aureococcus anophagefferens CCMP1851 and Kratosvirus quantuckense: Draft genome of a second virus-susceptible host strain in the model system.</title>
        <authorList>
            <person name="Chase E."/>
            <person name="Truchon A.R."/>
            <person name="Schepens W."/>
            <person name="Wilhelm S.W."/>
        </authorList>
    </citation>
    <scope>NUCLEOTIDE SEQUENCE [LARGE SCALE GENOMIC DNA]</scope>
    <source>
        <strain evidence="3 4">CCMP1851</strain>
    </source>
</reference>
<feature type="compositionally biased region" description="Basic and acidic residues" evidence="1">
    <location>
        <begin position="548"/>
        <end position="568"/>
    </location>
</feature>
<dbReference type="EMBL" id="JBBJCI010000365">
    <property type="protein sequence ID" value="KAK7232951.1"/>
    <property type="molecule type" value="Genomic_DNA"/>
</dbReference>
<name>A0ABR1FLD9_AURAN</name>
<feature type="region of interest" description="Disordered" evidence="1">
    <location>
        <begin position="242"/>
        <end position="282"/>
    </location>
</feature>
<feature type="compositionally biased region" description="Basic residues" evidence="1">
    <location>
        <begin position="1"/>
        <end position="10"/>
    </location>
</feature>
<feature type="region of interest" description="Disordered" evidence="1">
    <location>
        <begin position="89"/>
        <end position="134"/>
    </location>
</feature>
<feature type="transmembrane region" description="Helical" evidence="2">
    <location>
        <begin position="955"/>
        <end position="980"/>
    </location>
</feature>
<evidence type="ECO:0000256" key="1">
    <source>
        <dbReference type="SAM" id="MobiDB-lite"/>
    </source>
</evidence>
<evidence type="ECO:0000313" key="3">
    <source>
        <dbReference type="EMBL" id="KAK7232951.1"/>
    </source>
</evidence>
<feature type="compositionally biased region" description="Low complexity" evidence="1">
    <location>
        <begin position="11"/>
        <end position="25"/>
    </location>
</feature>
<accession>A0ABR1FLD9</accession>
<sequence length="1140" mass="126422">MPVAVRKKPKAPAAEEASEPPAETHTPAEEAEKLPVVEHDMDESSGSEDGGEGQDTFAAPPTYEGPARQRQKSWAKIRAGGELHGRLRVDRSERFLATYSSPQHSSSRLHDYEAPGGARRRRRAGTYARSPRPVPEARVPEALVPGALFARPPAPAPDASERLLSAAFDDLAAQGRGARASGGAGARRGGRGGLAVAHAPDDLLDGLDVPGLGDPVDLSRIVLDLRDRVEKDEIGAPLDLARGASRTRARASRRSAARRWAPRRASARPRRPRASREKELQRSFSRAGEALNAVVEKQRGTIRERYGYVEPGGKVGGRRYAVNWDLIPRPIEIRVHGLRAVKDKLPKGTYVIMVSMQDRLAGRPLRWTKTHSYGGGGFGPKPAATRPFRHKGRYHDVDLKVNQSIFALCPSMGELRPANCLVFELFRLADKRNPRDAVVGWSALPLCDPHFAVIKGKFKVPVLRGEVKPHFDRFSMIQDAYVNDLSAWLGNMYVEIRYLPRETIDPEGNLKDEYHVEYDFINKLLQLGDTARGARGGLRKGHGSTSESAREGKDGDTRWPWQKKRDAAKVAPGDDEPAAARRPKRRAKPWWARRQTIFDRRGSTQRKRSVDKGDAKAPLLAPGQLTLPESRKDLELEDMHTGQQSESSGDELFFEDRDRSKVTGTEAVQALSSEEDEPHFRGKFGDGARYDPAGLGLHGTDRAAQDVDDDDEAWWTDLRVAGARDHFYFSVAEEPGRRRPPTATAIVITKFKFVWQELFMDLSSDVRAADYAATHNLRWQWARCSRIFLTGNADSWLVMVLCAMALWMRVYVHYTGQWLLLSAQKVAIYGFRAQLWGFEFKYMPDGLKTMEEVGVVGMGGISVLLAFLGLVGVCRLYQSTGSALPDPVSQYVAAFGLGTLLDPLLVLAVDILASNYACDTRPGCRKDYTKNSCDCFEGDAFKLWRRMVDEENGGIIGIFYVVIIYAIHVSLSLAVCYYYLVFVHMNGRVIDTYSRINGDSETFFVPHDFELSVEELNHVIAKAKKWIGPADQRRHVAIATYDLKDPLLPHFKDTSTHVTIYEHALDGAQKVYRHFLRSPDGCITEIFGSNDATQIFGTARPVDHGDGDDDAGGKGKGGAATDDPAALPQLNGYFAGVRPI</sequence>
<evidence type="ECO:0000256" key="2">
    <source>
        <dbReference type="SAM" id="Phobius"/>
    </source>
</evidence>
<feature type="compositionally biased region" description="Acidic residues" evidence="1">
    <location>
        <begin position="40"/>
        <end position="52"/>
    </location>
</feature>
<feature type="region of interest" description="Disordered" evidence="1">
    <location>
        <begin position="1098"/>
        <end position="1125"/>
    </location>
</feature>
<feature type="region of interest" description="Disordered" evidence="1">
    <location>
        <begin position="1"/>
        <end position="73"/>
    </location>
</feature>
<keyword evidence="4" id="KW-1185">Reference proteome</keyword>
<comment type="caution">
    <text evidence="3">The sequence shown here is derived from an EMBL/GenBank/DDBJ whole genome shotgun (WGS) entry which is preliminary data.</text>
</comment>
<gene>
    <name evidence="3" type="ORF">SO694_00036367</name>
</gene>
<feature type="transmembrane region" description="Helical" evidence="2">
    <location>
        <begin position="853"/>
        <end position="878"/>
    </location>
</feature>
<dbReference type="GO" id="GO:0003677">
    <property type="term" value="F:DNA binding"/>
    <property type="evidence" value="ECO:0007669"/>
    <property type="project" value="UniProtKB-KW"/>
</dbReference>
<keyword evidence="2" id="KW-0472">Membrane</keyword>
<feature type="region of interest" description="Disordered" evidence="1">
    <location>
        <begin position="533"/>
        <end position="630"/>
    </location>
</feature>
<organism evidence="3 4">
    <name type="scientific">Aureococcus anophagefferens</name>
    <name type="common">Harmful bloom alga</name>
    <dbReference type="NCBI Taxonomy" id="44056"/>
    <lineage>
        <taxon>Eukaryota</taxon>
        <taxon>Sar</taxon>
        <taxon>Stramenopiles</taxon>
        <taxon>Ochrophyta</taxon>
        <taxon>Pelagophyceae</taxon>
        <taxon>Pelagomonadales</taxon>
        <taxon>Pelagomonadaceae</taxon>
        <taxon>Aureococcus</taxon>
    </lineage>
</organism>
<keyword evidence="2" id="KW-0812">Transmembrane</keyword>
<feature type="compositionally biased region" description="Basic and acidic residues" evidence="1">
    <location>
        <begin position="596"/>
        <end position="615"/>
    </location>
</feature>
<proteinExistence type="predicted"/>
<dbReference type="PANTHER" id="PTHR33862">
    <property type="entry name" value="OROFACIAL CLEFT 1 CANDIDATE GENE 1 PROTEIN"/>
    <property type="match status" value="1"/>
</dbReference>
<feature type="compositionally biased region" description="Basic and acidic residues" evidence="1">
    <location>
        <begin position="26"/>
        <end position="39"/>
    </location>
</feature>
<keyword evidence="3" id="KW-0238">DNA-binding</keyword>
<keyword evidence="2" id="KW-1133">Transmembrane helix</keyword>
<dbReference type="Proteomes" id="UP001363151">
    <property type="component" value="Unassembled WGS sequence"/>
</dbReference>
<evidence type="ECO:0000313" key="4">
    <source>
        <dbReference type="Proteomes" id="UP001363151"/>
    </source>
</evidence>
<feature type="transmembrane region" description="Helical" evidence="2">
    <location>
        <begin position="890"/>
        <end position="913"/>
    </location>
</feature>
<feature type="compositionally biased region" description="Basic residues" evidence="1">
    <location>
        <begin position="245"/>
        <end position="273"/>
    </location>
</feature>